<evidence type="ECO:0000256" key="7">
    <source>
        <dbReference type="ARBA" id="ARBA00022827"/>
    </source>
</evidence>
<dbReference type="SUPFAM" id="SSF143631">
    <property type="entry name" value="ApbE-like"/>
    <property type="match status" value="1"/>
</dbReference>
<evidence type="ECO:0000256" key="5">
    <source>
        <dbReference type="ARBA" id="ARBA00022679"/>
    </source>
</evidence>
<keyword evidence="8" id="KW-0460">Magnesium</keyword>
<reference evidence="11 12" key="1">
    <citation type="submission" date="2020-02" db="EMBL/GenBank/DDBJ databases">
        <title>Sequencing the genomes of 1000 actinobacteria strains.</title>
        <authorList>
            <person name="Klenk H.-P."/>
        </authorList>
    </citation>
    <scope>NUCLEOTIDE SEQUENCE [LARGE SCALE GENOMIC DNA]</scope>
    <source>
        <strain evidence="11 12">DSM 19609</strain>
    </source>
</reference>
<evidence type="ECO:0000313" key="12">
    <source>
        <dbReference type="Proteomes" id="UP000749311"/>
    </source>
</evidence>
<evidence type="ECO:0000256" key="10">
    <source>
        <dbReference type="ARBA" id="ARBA00048540"/>
    </source>
</evidence>
<dbReference type="RefSeq" id="WP_167168295.1">
    <property type="nucleotide sequence ID" value="NZ_BAAAOO010000007.1"/>
</dbReference>
<dbReference type="Pfam" id="PF02424">
    <property type="entry name" value="ApbE"/>
    <property type="match status" value="1"/>
</dbReference>
<dbReference type="PANTHER" id="PTHR30040">
    <property type="entry name" value="THIAMINE BIOSYNTHESIS LIPOPROTEIN APBE"/>
    <property type="match status" value="1"/>
</dbReference>
<dbReference type="Proteomes" id="UP000749311">
    <property type="component" value="Unassembled WGS sequence"/>
</dbReference>
<keyword evidence="7" id="KW-0274">FAD</keyword>
<organism evidence="11 12">
    <name type="scientific">Brooklawnia cerclae</name>
    <dbReference type="NCBI Taxonomy" id="349934"/>
    <lineage>
        <taxon>Bacteria</taxon>
        <taxon>Bacillati</taxon>
        <taxon>Actinomycetota</taxon>
        <taxon>Actinomycetes</taxon>
        <taxon>Propionibacteriales</taxon>
        <taxon>Propionibacteriaceae</taxon>
        <taxon>Brooklawnia</taxon>
    </lineage>
</organism>
<keyword evidence="12" id="KW-1185">Reference proteome</keyword>
<keyword evidence="6" id="KW-0479">Metal-binding</keyword>
<dbReference type="Gene3D" id="3.10.520.10">
    <property type="entry name" value="ApbE-like domains"/>
    <property type="match status" value="1"/>
</dbReference>
<keyword evidence="4" id="KW-0285">Flavoprotein</keyword>
<evidence type="ECO:0000256" key="9">
    <source>
        <dbReference type="ARBA" id="ARBA00031306"/>
    </source>
</evidence>
<evidence type="ECO:0000256" key="6">
    <source>
        <dbReference type="ARBA" id="ARBA00022723"/>
    </source>
</evidence>
<protein>
    <recommendedName>
        <fullName evidence="3">FAD:protein FMN transferase</fullName>
        <ecNumber evidence="2">2.7.1.180</ecNumber>
    </recommendedName>
    <alternativeName>
        <fullName evidence="9">Flavin transferase</fullName>
    </alternativeName>
</protein>
<keyword evidence="11" id="KW-0449">Lipoprotein</keyword>
<evidence type="ECO:0000256" key="3">
    <source>
        <dbReference type="ARBA" id="ARBA00016337"/>
    </source>
</evidence>
<evidence type="ECO:0000256" key="2">
    <source>
        <dbReference type="ARBA" id="ARBA00011955"/>
    </source>
</evidence>
<sequence length="310" mass="32055">MPPSRSAGAGLTFPTMGTLGHASWTPPGLDIGRQLHDRAGRIERRLTRFRDDSEITGLSTSWSEVSDDTAAVLAASEALRAQTNGHFTALLGRQTRAWEQVAAGSRPGVPGSSAAAGRIEVDGNRARLVAAPPRSVDLGAIAKGYAADQLRDLAVGLGAEDVLIGLGGSSIAVAGEPAAIGLASPWQGWETFGTLTLASGSLSVSADPGTPIQGGRRRSHVLDPATGAPAVTDLCAAVVCGADGMACEAFSTAYLAMGLDAAMRLDLRHPELDSVFMTVDGRVLASPRLTITAKPGVQEWLRRQRSGASR</sequence>
<keyword evidence="5" id="KW-0808">Transferase</keyword>
<dbReference type="InterPro" id="IPR003374">
    <property type="entry name" value="ApbE-like_sf"/>
</dbReference>
<name>A0ABX0SIS1_9ACTN</name>
<comment type="caution">
    <text evidence="11">The sequence shown here is derived from an EMBL/GenBank/DDBJ whole genome shotgun (WGS) entry which is preliminary data.</text>
</comment>
<gene>
    <name evidence="11" type="ORF">FB473_002516</name>
</gene>
<proteinExistence type="predicted"/>
<dbReference type="PANTHER" id="PTHR30040:SF2">
    <property type="entry name" value="FAD:PROTEIN FMN TRANSFERASE"/>
    <property type="match status" value="1"/>
</dbReference>
<dbReference type="InterPro" id="IPR024932">
    <property type="entry name" value="ApbE"/>
</dbReference>
<comment type="catalytic activity">
    <reaction evidence="10">
        <text>L-threonyl-[protein] + FAD = FMN-L-threonyl-[protein] + AMP + H(+)</text>
        <dbReference type="Rhea" id="RHEA:36847"/>
        <dbReference type="Rhea" id="RHEA-COMP:11060"/>
        <dbReference type="Rhea" id="RHEA-COMP:11061"/>
        <dbReference type="ChEBI" id="CHEBI:15378"/>
        <dbReference type="ChEBI" id="CHEBI:30013"/>
        <dbReference type="ChEBI" id="CHEBI:57692"/>
        <dbReference type="ChEBI" id="CHEBI:74257"/>
        <dbReference type="ChEBI" id="CHEBI:456215"/>
        <dbReference type="EC" id="2.7.1.180"/>
    </reaction>
</comment>
<evidence type="ECO:0000256" key="4">
    <source>
        <dbReference type="ARBA" id="ARBA00022630"/>
    </source>
</evidence>
<dbReference type="EC" id="2.7.1.180" evidence="2"/>
<accession>A0ABX0SIS1</accession>
<evidence type="ECO:0000313" key="11">
    <source>
        <dbReference type="EMBL" id="NIH57871.1"/>
    </source>
</evidence>
<dbReference type="EMBL" id="JAAMOZ010000001">
    <property type="protein sequence ID" value="NIH57871.1"/>
    <property type="molecule type" value="Genomic_DNA"/>
</dbReference>
<evidence type="ECO:0000256" key="1">
    <source>
        <dbReference type="ARBA" id="ARBA00001946"/>
    </source>
</evidence>
<evidence type="ECO:0000256" key="8">
    <source>
        <dbReference type="ARBA" id="ARBA00022842"/>
    </source>
</evidence>
<comment type="cofactor">
    <cofactor evidence="1">
        <name>Mg(2+)</name>
        <dbReference type="ChEBI" id="CHEBI:18420"/>
    </cofactor>
</comment>